<keyword evidence="3" id="KW-1185">Reference proteome</keyword>
<keyword evidence="1" id="KW-0472">Membrane</keyword>
<organism evidence="2 3">
    <name type="scientific">Pseudoneobacillus rhizosphaerae</name>
    <dbReference type="NCBI Taxonomy" id="2880968"/>
    <lineage>
        <taxon>Bacteria</taxon>
        <taxon>Bacillati</taxon>
        <taxon>Bacillota</taxon>
        <taxon>Bacilli</taxon>
        <taxon>Bacillales</taxon>
        <taxon>Bacillaceae</taxon>
        <taxon>Pseudoneobacillus</taxon>
    </lineage>
</organism>
<evidence type="ECO:0008006" key="4">
    <source>
        <dbReference type="Google" id="ProtNLM"/>
    </source>
</evidence>
<accession>A0A9C7GBW1</accession>
<evidence type="ECO:0000313" key="2">
    <source>
        <dbReference type="EMBL" id="CAG9609478.1"/>
    </source>
</evidence>
<dbReference type="RefSeq" id="WP_230497710.1">
    <property type="nucleotide sequence ID" value="NZ_CAKJTG010000020.1"/>
</dbReference>
<reference evidence="2" key="1">
    <citation type="submission" date="2021-10" db="EMBL/GenBank/DDBJ databases">
        <authorList>
            <person name="Criscuolo A."/>
        </authorList>
    </citation>
    <scope>NUCLEOTIDE SEQUENCE</scope>
    <source>
        <strain evidence="2">CIP111885</strain>
    </source>
</reference>
<dbReference type="Proteomes" id="UP000789845">
    <property type="component" value="Unassembled WGS sequence"/>
</dbReference>
<evidence type="ECO:0000256" key="1">
    <source>
        <dbReference type="SAM" id="Phobius"/>
    </source>
</evidence>
<feature type="transmembrane region" description="Helical" evidence="1">
    <location>
        <begin position="49"/>
        <end position="70"/>
    </location>
</feature>
<dbReference type="InterPro" id="IPR021683">
    <property type="entry name" value="DUF3267"/>
</dbReference>
<evidence type="ECO:0000313" key="3">
    <source>
        <dbReference type="Proteomes" id="UP000789845"/>
    </source>
</evidence>
<comment type="caution">
    <text evidence="2">The sequence shown here is derived from an EMBL/GenBank/DDBJ whole genome shotgun (WGS) entry which is preliminary data.</text>
</comment>
<name>A0A9C7GBW1_9BACI</name>
<sequence length="180" mass="20881">MNCWKTINISKQYGSQRLFILSSLTMLFSFIILYVPVNYLSVSTLKSNHFFILLVSICFMYPTHKLFHYLPIAHLGNRIKKSIEFHGGFLPVIHIRVSEPIRKWTFLLALFTPFLVIGFFIFVGFVMFPSYSHYFTILLAYHIGLCVSDFICAKNILFAPTQSYVEENDEGFEILVNKVA</sequence>
<dbReference type="AlphaFoldDB" id="A0A9C7GBW1"/>
<feature type="transmembrane region" description="Helical" evidence="1">
    <location>
        <begin position="134"/>
        <end position="153"/>
    </location>
</feature>
<protein>
    <recommendedName>
        <fullName evidence="4">DUF3267 domain-containing protein</fullName>
    </recommendedName>
</protein>
<feature type="transmembrane region" description="Helical" evidence="1">
    <location>
        <begin position="18"/>
        <end position="37"/>
    </location>
</feature>
<dbReference type="EMBL" id="CAKJTG010000020">
    <property type="protein sequence ID" value="CAG9609478.1"/>
    <property type="molecule type" value="Genomic_DNA"/>
</dbReference>
<proteinExistence type="predicted"/>
<keyword evidence="1" id="KW-0812">Transmembrane</keyword>
<gene>
    <name evidence="2" type="ORF">NEOCIP111885_03220</name>
</gene>
<dbReference type="Pfam" id="PF11667">
    <property type="entry name" value="DUF3267"/>
    <property type="match status" value="1"/>
</dbReference>
<feature type="transmembrane region" description="Helical" evidence="1">
    <location>
        <begin position="104"/>
        <end position="128"/>
    </location>
</feature>
<keyword evidence="1" id="KW-1133">Transmembrane helix</keyword>